<dbReference type="InterPro" id="IPR051793">
    <property type="entry name" value="NADH:flavin_oxidoreductase"/>
</dbReference>
<comment type="cofactor">
    <cofactor evidence="1">
        <name>FMN</name>
        <dbReference type="ChEBI" id="CHEBI:58210"/>
    </cofactor>
</comment>
<dbReference type="SUPFAM" id="SSF51971">
    <property type="entry name" value="Nucleotide-binding domain"/>
    <property type="match status" value="1"/>
</dbReference>
<dbReference type="SUPFAM" id="SSF51905">
    <property type="entry name" value="FAD/NAD(P)-binding domain"/>
    <property type="match status" value="1"/>
</dbReference>
<dbReference type="PANTHER" id="PTHR42917">
    <property type="entry name" value="2,4-DIENOYL-COA REDUCTASE"/>
    <property type="match status" value="1"/>
</dbReference>
<dbReference type="Gene3D" id="3.50.50.60">
    <property type="entry name" value="FAD/NAD(P)-binding domain"/>
    <property type="match status" value="1"/>
</dbReference>
<evidence type="ECO:0000259" key="11">
    <source>
        <dbReference type="Pfam" id="PF07992"/>
    </source>
</evidence>
<dbReference type="GO" id="GO:0033543">
    <property type="term" value="P:fatty acid beta-oxidation, unsaturated, even number, reductase/isomerase pathway"/>
    <property type="evidence" value="ECO:0007669"/>
    <property type="project" value="TreeGrafter"/>
</dbReference>
<evidence type="ECO:0000256" key="1">
    <source>
        <dbReference type="ARBA" id="ARBA00001917"/>
    </source>
</evidence>
<dbReference type="Proteomes" id="UP000033633">
    <property type="component" value="Unassembled WGS sequence"/>
</dbReference>
<evidence type="ECO:0000256" key="8">
    <source>
        <dbReference type="ARBA" id="ARBA00023004"/>
    </source>
</evidence>
<evidence type="ECO:0000256" key="9">
    <source>
        <dbReference type="ARBA" id="ARBA00023014"/>
    </source>
</evidence>
<dbReference type="FunFam" id="3.20.20.70:FF:000082">
    <property type="entry name" value="NADPH-dependent 2,4-dienoyl-CoA reductase"/>
    <property type="match status" value="1"/>
</dbReference>
<dbReference type="STRING" id="265726.KY46_00545"/>
<evidence type="ECO:0000256" key="4">
    <source>
        <dbReference type="ARBA" id="ARBA00022630"/>
    </source>
</evidence>
<dbReference type="GO" id="GO:0008670">
    <property type="term" value="F:2,4-dienoyl-CoA reductase (NADPH) activity"/>
    <property type="evidence" value="ECO:0007669"/>
    <property type="project" value="UniProtKB-EC"/>
</dbReference>
<evidence type="ECO:0000313" key="13">
    <source>
        <dbReference type="Proteomes" id="UP000033633"/>
    </source>
</evidence>
<accession>A0A0F5VH20</accession>
<dbReference type="InterPro" id="IPR036188">
    <property type="entry name" value="FAD/NAD-bd_sf"/>
</dbReference>
<organism evidence="12 13">
    <name type="scientific">Photobacterium halotolerans</name>
    <dbReference type="NCBI Taxonomy" id="265726"/>
    <lineage>
        <taxon>Bacteria</taxon>
        <taxon>Pseudomonadati</taxon>
        <taxon>Pseudomonadota</taxon>
        <taxon>Gammaproteobacteria</taxon>
        <taxon>Vibrionales</taxon>
        <taxon>Vibrionaceae</taxon>
        <taxon>Photobacterium</taxon>
    </lineage>
</organism>
<dbReference type="EC" id="1.3.1.34" evidence="12"/>
<comment type="caution">
    <text evidence="12">The sequence shown here is derived from an EMBL/GenBank/DDBJ whole genome shotgun (WGS) entry which is preliminary data.</text>
</comment>
<dbReference type="RefSeq" id="WP_046218686.1">
    <property type="nucleotide sequence ID" value="NZ_JWYV01000001.1"/>
</dbReference>
<evidence type="ECO:0000259" key="10">
    <source>
        <dbReference type="Pfam" id="PF00724"/>
    </source>
</evidence>
<dbReference type="GO" id="GO:0046872">
    <property type="term" value="F:metal ion binding"/>
    <property type="evidence" value="ECO:0007669"/>
    <property type="project" value="UniProtKB-KW"/>
</dbReference>
<dbReference type="Pfam" id="PF07992">
    <property type="entry name" value="Pyr_redox_2"/>
    <property type="match status" value="1"/>
</dbReference>
<sequence length="671" mass="72867">MDTLTYPHLLAPLDLGFTQLKNRVLMGSMHTGLEEAHDGFKKLSAFYAARARGGVGLIVTGGFAPNFRGRLTPLSAEFSSGRAARAHRVITDAVHKEGGKIALQLLHAGRYAMHPFAVSASGIKAPISKFTPKEMSRRQILKTIDAFARSSELAREAGYDGVELMGSEGYLINQFICQRSNHRTDEWGGSYENRVRFPLELVKAVRARVGQDFIIIFRLSMLDLVEQGSTYDEVVQLAQALEAAGVTILNTGIGWHEARVPTIATQVPRAAFSWVTEKLKGKVSIPLVTCNRINTPEVAESILASDQADMVSMARPFLADADFVLKAEQNRADDINTCIGCNQACLDHVFAGKRASCLVNPQACYETELVLTPAAQKRKVAVIGAGPAGLAFATAAAERGFEVDLYEKNDYIGGQFNLAMQIPGKEEFRETIRYFSRRLSQTGVNLKLGKAVDINALKGYDDVVVSTGVKPRIPAIPGLEASDKVIDYQTLIRDKVQLGQRVAVIGAGGIGVDVSSMLTEPQDSSLDSWLQDWGIDKTITHAGGLCTPQSEHSERQVWLMQRRPGKMGKGPGKTTGWIHQQVLLKRGVEMLSGVSYDKIDAQGLHISVEGQQRVLDVDHIVLCAGQTSVDELSAPLKALGINVHVIGGAEFAGEVDAKRVIRQGSELAARL</sequence>
<dbReference type="AlphaFoldDB" id="A0A0F5VH20"/>
<dbReference type="EMBL" id="JWYV01000001">
    <property type="protein sequence ID" value="KKD01358.1"/>
    <property type="molecule type" value="Genomic_DNA"/>
</dbReference>
<evidence type="ECO:0000256" key="6">
    <source>
        <dbReference type="ARBA" id="ARBA00022723"/>
    </source>
</evidence>
<protein>
    <submittedName>
        <fullName evidence="12">2,4-dienoyl-CoA reductase</fullName>
        <ecNumber evidence="12">1.3.1.34</ecNumber>
    </submittedName>
</protein>
<dbReference type="Gene3D" id="3.20.20.70">
    <property type="entry name" value="Aldolase class I"/>
    <property type="match status" value="1"/>
</dbReference>
<dbReference type="CDD" id="cd02930">
    <property type="entry name" value="DCR_FMN"/>
    <property type="match status" value="1"/>
</dbReference>
<dbReference type="PRINTS" id="PR00469">
    <property type="entry name" value="PNDRDTASEII"/>
</dbReference>
<dbReference type="PRINTS" id="PR00368">
    <property type="entry name" value="FADPNR"/>
</dbReference>
<proteinExistence type="inferred from homology"/>
<gene>
    <name evidence="12" type="primary">fadH</name>
    <name evidence="12" type="ORF">KY46_00545</name>
</gene>
<keyword evidence="4" id="KW-0285">Flavoprotein</keyword>
<evidence type="ECO:0000256" key="2">
    <source>
        <dbReference type="ARBA" id="ARBA00001966"/>
    </source>
</evidence>
<dbReference type="GO" id="GO:0051536">
    <property type="term" value="F:iron-sulfur cluster binding"/>
    <property type="evidence" value="ECO:0007669"/>
    <property type="project" value="UniProtKB-KW"/>
</dbReference>
<evidence type="ECO:0000256" key="5">
    <source>
        <dbReference type="ARBA" id="ARBA00022643"/>
    </source>
</evidence>
<evidence type="ECO:0000313" key="12">
    <source>
        <dbReference type="EMBL" id="KKD01358.1"/>
    </source>
</evidence>
<dbReference type="InterPro" id="IPR023753">
    <property type="entry name" value="FAD/NAD-binding_dom"/>
</dbReference>
<comment type="cofactor">
    <cofactor evidence="2">
        <name>[4Fe-4S] cluster</name>
        <dbReference type="ChEBI" id="CHEBI:49883"/>
    </cofactor>
</comment>
<keyword evidence="5" id="KW-0288">FMN</keyword>
<name>A0A0F5VH20_9GAMM</name>
<dbReference type="InterPro" id="IPR001155">
    <property type="entry name" value="OxRdtase_FMN_N"/>
</dbReference>
<dbReference type="GO" id="GO:0010181">
    <property type="term" value="F:FMN binding"/>
    <property type="evidence" value="ECO:0007669"/>
    <property type="project" value="InterPro"/>
</dbReference>
<keyword evidence="8" id="KW-0408">Iron</keyword>
<dbReference type="OrthoDB" id="8523426at2"/>
<reference evidence="12 13" key="1">
    <citation type="submission" date="2014-12" db="EMBL/GenBank/DDBJ databases">
        <title>Mercury Reductase activity and rhizosphere competence traits in the genome of root associated Photobacterium halotolerans MELD1.</title>
        <authorList>
            <person name="Mathew D.C."/>
            <person name="Huang C.-C."/>
        </authorList>
    </citation>
    <scope>NUCLEOTIDE SEQUENCE [LARGE SCALE GENOMIC DNA]</scope>
    <source>
        <strain evidence="12 13">MELD1</strain>
    </source>
</reference>
<keyword evidence="6" id="KW-0479">Metal-binding</keyword>
<evidence type="ECO:0000256" key="7">
    <source>
        <dbReference type="ARBA" id="ARBA00023002"/>
    </source>
</evidence>
<keyword evidence="7 12" id="KW-0560">Oxidoreductase</keyword>
<feature type="domain" description="NADH:flavin oxidoreductase/NADH oxidase N-terminal" evidence="10">
    <location>
        <begin position="9"/>
        <end position="333"/>
    </location>
</feature>
<dbReference type="SUPFAM" id="SSF51395">
    <property type="entry name" value="FMN-linked oxidoreductases"/>
    <property type="match status" value="1"/>
</dbReference>
<keyword evidence="9" id="KW-0411">Iron-sulfur</keyword>
<comment type="similarity">
    <text evidence="3">In the N-terminal section; belongs to the NADH:flavin oxidoreductase/NADH oxidase family.</text>
</comment>
<dbReference type="Pfam" id="PF00724">
    <property type="entry name" value="Oxidored_FMN"/>
    <property type="match status" value="1"/>
</dbReference>
<dbReference type="InterPro" id="IPR013785">
    <property type="entry name" value="Aldolase_TIM"/>
</dbReference>
<keyword evidence="13" id="KW-1185">Reference proteome</keyword>
<dbReference type="Gene3D" id="3.40.50.720">
    <property type="entry name" value="NAD(P)-binding Rossmann-like Domain"/>
    <property type="match status" value="1"/>
</dbReference>
<dbReference type="PANTHER" id="PTHR42917:SF2">
    <property type="entry name" value="2,4-DIENOYL-COA REDUCTASE [(2E)-ENOYL-COA-PRODUCING]"/>
    <property type="match status" value="1"/>
</dbReference>
<evidence type="ECO:0000256" key="3">
    <source>
        <dbReference type="ARBA" id="ARBA00011048"/>
    </source>
</evidence>
<feature type="domain" description="FAD/NAD(P)-binding" evidence="11">
    <location>
        <begin position="379"/>
        <end position="643"/>
    </location>
</feature>
<dbReference type="PATRIC" id="fig|265726.11.peg.117"/>